<feature type="compositionally biased region" description="Polar residues" evidence="16">
    <location>
        <begin position="47"/>
        <end position="58"/>
    </location>
</feature>
<dbReference type="GO" id="GO:0003723">
    <property type="term" value="F:RNA binding"/>
    <property type="evidence" value="ECO:0007669"/>
    <property type="project" value="InterPro"/>
</dbReference>
<evidence type="ECO:0000256" key="16">
    <source>
        <dbReference type="SAM" id="MobiDB-lite"/>
    </source>
</evidence>
<dbReference type="CDD" id="cd02568">
    <property type="entry name" value="PseudoU_synth_PUS1_PUS2"/>
    <property type="match status" value="1"/>
</dbReference>
<comment type="subcellular location">
    <subcellularLocation>
        <location evidence="3">Nucleus</location>
    </subcellularLocation>
</comment>
<dbReference type="InterPro" id="IPR041708">
    <property type="entry name" value="PUS1/PUS2-like"/>
</dbReference>
<keyword evidence="7" id="KW-0413">Isomerase</keyword>
<reference evidence="18 19" key="1">
    <citation type="journal article" date="2019" name="Sci. Rep.">
        <title>Comparative genomics of chytrid fungi reveal insights into the obligate biotrophic and pathogenic lifestyle of Synchytrium endobioticum.</title>
        <authorList>
            <person name="van de Vossenberg B.T.L.H."/>
            <person name="Warris S."/>
            <person name="Nguyen H.D.T."/>
            <person name="van Gent-Pelzer M.P.E."/>
            <person name="Joly D.L."/>
            <person name="van de Geest H.C."/>
            <person name="Bonants P.J.M."/>
            <person name="Smith D.S."/>
            <person name="Levesque C.A."/>
            <person name="van der Lee T.A.J."/>
        </authorList>
    </citation>
    <scope>NUCLEOTIDE SEQUENCE [LARGE SCALE GENOMIC DNA]</scope>
    <source>
        <strain evidence="18 19">MB42</strain>
    </source>
</reference>
<dbReference type="InterPro" id="IPR020095">
    <property type="entry name" value="PsdUridine_synth_TruA_C"/>
</dbReference>
<comment type="catalytic activity">
    <reaction evidence="1">
        <text>a uridine in mRNA = a pseudouridine in mRNA</text>
        <dbReference type="Rhea" id="RHEA:56644"/>
        <dbReference type="Rhea" id="RHEA-COMP:14658"/>
        <dbReference type="Rhea" id="RHEA-COMP:14659"/>
        <dbReference type="ChEBI" id="CHEBI:65314"/>
        <dbReference type="ChEBI" id="CHEBI:65315"/>
    </reaction>
</comment>
<evidence type="ECO:0000256" key="12">
    <source>
        <dbReference type="ARBA" id="ARBA00079072"/>
    </source>
</evidence>
<dbReference type="PANTHER" id="PTHR11142">
    <property type="entry name" value="PSEUDOURIDYLATE SYNTHASE"/>
    <property type="match status" value="1"/>
</dbReference>
<dbReference type="InterPro" id="IPR020094">
    <property type="entry name" value="TruA/RsuA/RluB/E/F_N"/>
</dbReference>
<dbReference type="InterPro" id="IPR001406">
    <property type="entry name" value="PsdUridine_synth_TruA"/>
</dbReference>
<gene>
    <name evidence="18" type="ORF">SeMB42_g00008</name>
</gene>
<dbReference type="InterPro" id="IPR020103">
    <property type="entry name" value="PsdUridine_synth_cat_dom_sf"/>
</dbReference>
<proteinExistence type="inferred from homology"/>
<evidence type="ECO:0000256" key="11">
    <source>
        <dbReference type="ARBA" id="ARBA00073968"/>
    </source>
</evidence>
<evidence type="ECO:0000259" key="17">
    <source>
        <dbReference type="Pfam" id="PF01416"/>
    </source>
</evidence>
<dbReference type="Proteomes" id="UP000317494">
    <property type="component" value="Unassembled WGS sequence"/>
</dbReference>
<comment type="similarity">
    <text evidence="4">Belongs to the tRNA pseudouridine synthase TruA family.</text>
</comment>
<protein>
    <recommendedName>
        <fullName evidence="11">tRNA pseudouridine synthase 1</fullName>
    </recommendedName>
    <alternativeName>
        <fullName evidence="12">tRNA pseudouridylate synthase 1</fullName>
    </alternativeName>
    <alternativeName>
        <fullName evidence="13">tRNA-uridine isomerase 1</fullName>
    </alternativeName>
</protein>
<dbReference type="AlphaFoldDB" id="A0A507DTB0"/>
<feature type="binding site" evidence="15">
    <location>
        <position position="227"/>
    </location>
    <ligand>
        <name>substrate</name>
    </ligand>
</feature>
<dbReference type="SUPFAM" id="SSF55120">
    <property type="entry name" value="Pseudouridine synthase"/>
    <property type="match status" value="1"/>
</dbReference>
<evidence type="ECO:0000256" key="7">
    <source>
        <dbReference type="ARBA" id="ARBA00023235"/>
    </source>
</evidence>
<feature type="compositionally biased region" description="Basic residues" evidence="16">
    <location>
        <begin position="75"/>
        <end position="86"/>
    </location>
</feature>
<dbReference type="GO" id="GO:0031119">
    <property type="term" value="P:tRNA pseudouridine synthesis"/>
    <property type="evidence" value="ECO:0007669"/>
    <property type="project" value="InterPro"/>
</dbReference>
<dbReference type="GO" id="GO:0031120">
    <property type="term" value="P:snRNA pseudouridine synthesis"/>
    <property type="evidence" value="ECO:0007669"/>
    <property type="project" value="UniProtKB-ARBA"/>
</dbReference>
<organism evidence="18 19">
    <name type="scientific">Synchytrium endobioticum</name>
    <dbReference type="NCBI Taxonomy" id="286115"/>
    <lineage>
        <taxon>Eukaryota</taxon>
        <taxon>Fungi</taxon>
        <taxon>Fungi incertae sedis</taxon>
        <taxon>Chytridiomycota</taxon>
        <taxon>Chytridiomycota incertae sedis</taxon>
        <taxon>Chytridiomycetes</taxon>
        <taxon>Synchytriales</taxon>
        <taxon>Synchytriaceae</taxon>
        <taxon>Synchytrium</taxon>
    </lineage>
</organism>
<dbReference type="Gene3D" id="3.30.70.580">
    <property type="entry name" value="Pseudouridine synthase I, catalytic domain, N-terminal subdomain"/>
    <property type="match status" value="1"/>
</dbReference>
<keyword evidence="6" id="KW-0819">tRNA processing</keyword>
<evidence type="ECO:0000256" key="5">
    <source>
        <dbReference type="ARBA" id="ARBA00022664"/>
    </source>
</evidence>
<comment type="catalytic activity">
    <reaction evidence="9">
        <text>a uridine in tRNA = a pseudouridine in tRNA</text>
        <dbReference type="Rhea" id="RHEA:54572"/>
        <dbReference type="Rhea" id="RHEA-COMP:13339"/>
        <dbReference type="Rhea" id="RHEA-COMP:13934"/>
        <dbReference type="ChEBI" id="CHEBI:65314"/>
        <dbReference type="ChEBI" id="CHEBI:65315"/>
    </reaction>
</comment>
<dbReference type="PANTHER" id="PTHR11142:SF4">
    <property type="entry name" value="PSEUDOURIDYLATE SYNTHASE 1 HOMOLOG"/>
    <property type="match status" value="1"/>
</dbReference>
<evidence type="ECO:0000256" key="13">
    <source>
        <dbReference type="ARBA" id="ARBA00080858"/>
    </source>
</evidence>
<evidence type="ECO:0000256" key="2">
    <source>
        <dbReference type="ARBA" id="ARBA00001832"/>
    </source>
</evidence>
<evidence type="ECO:0000256" key="14">
    <source>
        <dbReference type="PIRSR" id="PIRSR641708-1"/>
    </source>
</evidence>
<comment type="catalytic activity">
    <reaction evidence="2">
        <text>uridine in snRNA = pseudouridine in snRNA</text>
        <dbReference type="Rhea" id="RHEA:51124"/>
        <dbReference type="Rhea" id="RHEA-COMP:12891"/>
        <dbReference type="Rhea" id="RHEA-COMP:12892"/>
        <dbReference type="ChEBI" id="CHEBI:65314"/>
        <dbReference type="ChEBI" id="CHEBI:65315"/>
    </reaction>
</comment>
<dbReference type="GO" id="GO:0009982">
    <property type="term" value="F:pseudouridine synthase activity"/>
    <property type="evidence" value="ECO:0007669"/>
    <property type="project" value="InterPro"/>
</dbReference>
<dbReference type="InterPro" id="IPR020097">
    <property type="entry name" value="PsdUridine_synth_TruA_a/b_dom"/>
</dbReference>
<comment type="function">
    <text evidence="10">Formation of pseudouridine at positions 27 and 28 in the anticodon stem and loop of transfer RNAs; at positions 34 and 36 of intron-containing precursor tRNA(Ile) and at position 35 in the intron-containing tRNA(Tyr). Catalyzes pseudouridylation at position 44 in U2 snRNA. Also catalyzes pseudouridylation of mRNAs.</text>
</comment>
<evidence type="ECO:0000313" key="18">
    <source>
        <dbReference type="EMBL" id="TPX54994.1"/>
    </source>
</evidence>
<evidence type="ECO:0000256" key="6">
    <source>
        <dbReference type="ARBA" id="ARBA00022694"/>
    </source>
</evidence>
<evidence type="ECO:0000256" key="4">
    <source>
        <dbReference type="ARBA" id="ARBA00009375"/>
    </source>
</evidence>
<name>A0A507DTB0_9FUNG</name>
<evidence type="ECO:0000256" key="1">
    <source>
        <dbReference type="ARBA" id="ARBA00001166"/>
    </source>
</evidence>
<feature type="region of interest" description="Disordered" evidence="16">
    <location>
        <begin position="1"/>
        <end position="111"/>
    </location>
</feature>
<keyword evidence="8" id="KW-0539">Nucleus</keyword>
<dbReference type="FunFam" id="3.30.70.660:FF:000002">
    <property type="entry name" value="tRNA pseudouridine synthase"/>
    <property type="match status" value="1"/>
</dbReference>
<sequence length="540" mass="60241">MNPASDDTEVQPLVGPSVAASNGELNRPSPPADIMDVGLSMVVSNGEMKQNGDSSQTAPAIHVQPQELQDNTAAHKSHIATSHNKRPREQDEDDDNDGDHPSKQPKPPKVKYAVLLGYVGKKYHGLQMHDQSKESGGRQLKTIESELLKALNLAGCVTDENSEHMRKIGISRSARTDKGVSACRNLLSVKISVKRLNELLPPEIRVWHLTRVTASFDARKSCEQRAYEYYMPSYVFSEPDPSSNFAARGGKCETNVLNSEGEVIGRVDETGIITYNEPATQTQSKVIYEVVEAKVKTDEELKLFRQRRAKPEELQAFKEIMTMYLGSRNFWNYTIGAKFTDASAVRHMLAIKVYDPEVITSPDGVDVEWVRIRIHGQSFQLHQIRKMMAMAILVVRTGTPVDVVKASFGTVRVTIPKAPGVGLLLDELFFIRYNGDRQGRRKQAGWGPIDYVPHKEEIEAFKREQVTPGMRQDEAENNTWEGWLKLIDRHSVWYLHYLNPQGKIIPSNAEWCPGTARCGDVAESKAIGSDSDLEGGACDA</sequence>
<dbReference type="NCBIfam" id="TIGR00071">
    <property type="entry name" value="hisT_truA"/>
    <property type="match status" value="1"/>
</dbReference>
<evidence type="ECO:0000256" key="10">
    <source>
        <dbReference type="ARBA" id="ARBA00053072"/>
    </source>
</evidence>
<comment type="caution">
    <text evidence="18">The sequence shown here is derived from an EMBL/GenBank/DDBJ whole genome shotgun (WGS) entry which is preliminary data.</text>
</comment>
<dbReference type="EMBL" id="QEAN01000001">
    <property type="protein sequence ID" value="TPX54994.1"/>
    <property type="molecule type" value="Genomic_DNA"/>
</dbReference>
<feature type="active site" description="Nucleophile" evidence="14">
    <location>
        <position position="177"/>
    </location>
</feature>
<dbReference type="Pfam" id="PF01416">
    <property type="entry name" value="PseudoU_synth_1"/>
    <property type="match status" value="1"/>
</dbReference>
<keyword evidence="5" id="KW-0507">mRNA processing</keyword>
<dbReference type="Gene3D" id="3.30.70.660">
    <property type="entry name" value="Pseudouridine synthase I, catalytic domain, C-terminal subdomain"/>
    <property type="match status" value="1"/>
</dbReference>
<dbReference type="VEuPathDB" id="FungiDB:SeMB42_g00008"/>
<dbReference type="GO" id="GO:0006397">
    <property type="term" value="P:mRNA processing"/>
    <property type="evidence" value="ECO:0007669"/>
    <property type="project" value="UniProtKB-KW"/>
</dbReference>
<dbReference type="GO" id="GO:0005634">
    <property type="term" value="C:nucleus"/>
    <property type="evidence" value="ECO:0007669"/>
    <property type="project" value="UniProtKB-SubCell"/>
</dbReference>
<evidence type="ECO:0000256" key="3">
    <source>
        <dbReference type="ARBA" id="ARBA00004123"/>
    </source>
</evidence>
<dbReference type="STRING" id="286115.A0A507DTB0"/>
<evidence type="ECO:0000313" key="19">
    <source>
        <dbReference type="Proteomes" id="UP000317494"/>
    </source>
</evidence>
<feature type="domain" description="Pseudouridine synthase I TruA alpha/beta" evidence="17">
    <location>
        <begin position="321"/>
        <end position="425"/>
    </location>
</feature>
<evidence type="ECO:0000256" key="8">
    <source>
        <dbReference type="ARBA" id="ARBA00023242"/>
    </source>
</evidence>
<accession>A0A507DTB0</accession>
<keyword evidence="19" id="KW-1185">Reference proteome</keyword>
<evidence type="ECO:0000256" key="15">
    <source>
        <dbReference type="PIRSR" id="PIRSR641708-2"/>
    </source>
</evidence>
<evidence type="ECO:0000256" key="9">
    <source>
        <dbReference type="ARBA" id="ARBA00036943"/>
    </source>
</evidence>
<dbReference type="GO" id="GO:1990481">
    <property type="term" value="P:mRNA pseudouridine synthesis"/>
    <property type="evidence" value="ECO:0007669"/>
    <property type="project" value="TreeGrafter"/>
</dbReference>
<dbReference type="FunFam" id="3.30.70.580:FF:000002">
    <property type="entry name" value="tRNA pseudouridine synthase"/>
    <property type="match status" value="1"/>
</dbReference>